<dbReference type="FunFam" id="1.10.510.10:FF:001002">
    <property type="entry name" value="Protein CBG10779"/>
    <property type="match status" value="1"/>
</dbReference>
<dbReference type="Pfam" id="PF00069">
    <property type="entry name" value="Pkinase"/>
    <property type="match status" value="1"/>
</dbReference>
<evidence type="ECO:0000259" key="7">
    <source>
        <dbReference type="PROSITE" id="PS50011"/>
    </source>
</evidence>
<keyword evidence="5" id="KW-0723">Serine/threonine-protein kinase</keyword>
<evidence type="ECO:0000256" key="6">
    <source>
        <dbReference type="SAM" id="MobiDB-lite"/>
    </source>
</evidence>
<dbReference type="AlphaFoldDB" id="A0AAV5UB64"/>
<evidence type="ECO:0000313" key="9">
    <source>
        <dbReference type="Proteomes" id="UP001432027"/>
    </source>
</evidence>
<feature type="compositionally biased region" description="Pro residues" evidence="6">
    <location>
        <begin position="20"/>
        <end position="29"/>
    </location>
</feature>
<keyword evidence="3 4" id="KW-0067">ATP-binding</keyword>
<dbReference type="InterPro" id="IPR000719">
    <property type="entry name" value="Prot_kinase_dom"/>
</dbReference>
<feature type="region of interest" description="Disordered" evidence="6">
    <location>
        <begin position="12"/>
        <end position="34"/>
    </location>
</feature>
<dbReference type="EMBL" id="BTSX01000006">
    <property type="protein sequence ID" value="GMT04136.1"/>
    <property type="molecule type" value="Genomic_DNA"/>
</dbReference>
<feature type="non-terminal residue" evidence="8">
    <location>
        <position position="1"/>
    </location>
</feature>
<protein>
    <recommendedName>
        <fullName evidence="1">non-specific serine/threonine protein kinase</fullName>
        <ecNumber evidence="1">2.7.11.1</ecNumber>
    </recommendedName>
</protein>
<feature type="binding site" evidence="4">
    <location>
        <position position="68"/>
    </location>
    <ligand>
        <name>ATP</name>
        <dbReference type="ChEBI" id="CHEBI:30616"/>
    </ligand>
</feature>
<evidence type="ECO:0000256" key="3">
    <source>
        <dbReference type="ARBA" id="ARBA00022840"/>
    </source>
</evidence>
<keyword evidence="2 4" id="KW-0547">Nucleotide-binding</keyword>
<evidence type="ECO:0000256" key="2">
    <source>
        <dbReference type="ARBA" id="ARBA00022741"/>
    </source>
</evidence>
<proteinExistence type="inferred from homology"/>
<sequence>PALLSIGRMAAAKSTRTGVPAPPPTPPPTSFNDGEMVGDWTIESKLGEGGFGAVYKVFNKNKQYYALKVEDEKATVRILKMDVTVLCEMGRKRAKHFCRLRDTGNARGVNFMVMTLVGQSLNDLRRMMPNSVKHFTLPCALLIGVQCIEAIEELHSSGFLHRDIKGGNFTIGRNTPKFIYMIDFGMCRKFVDKEGVRRPRWSSGFRGTLQYAPISCHIQREQSRKDDLESWLYTQVEFTNGDVPWRRNNKPDEVLKMKMDIRDPEKNGTFYASCPRLYIETMEYIDGLFYYDVPDYTKMINSFKTCIITNKFENALYDWETM</sequence>
<reference evidence="8" key="1">
    <citation type="submission" date="2023-10" db="EMBL/GenBank/DDBJ databases">
        <title>Genome assembly of Pristionchus species.</title>
        <authorList>
            <person name="Yoshida K."/>
            <person name="Sommer R.J."/>
        </authorList>
    </citation>
    <scope>NUCLEOTIDE SEQUENCE</scope>
    <source>
        <strain evidence="8">RS0144</strain>
    </source>
</reference>
<dbReference type="PROSITE" id="PS50011">
    <property type="entry name" value="PROTEIN_KINASE_DOM"/>
    <property type="match status" value="1"/>
</dbReference>
<dbReference type="PROSITE" id="PS00107">
    <property type="entry name" value="PROTEIN_KINASE_ATP"/>
    <property type="match status" value="1"/>
</dbReference>
<feature type="domain" description="Protein kinase" evidence="7">
    <location>
        <begin position="40"/>
        <end position="322"/>
    </location>
</feature>
<dbReference type="InterPro" id="IPR008271">
    <property type="entry name" value="Ser/Thr_kinase_AS"/>
</dbReference>
<dbReference type="GO" id="GO:0005524">
    <property type="term" value="F:ATP binding"/>
    <property type="evidence" value="ECO:0007669"/>
    <property type="project" value="UniProtKB-UniRule"/>
</dbReference>
<comment type="caution">
    <text evidence="8">The sequence shown here is derived from an EMBL/GenBank/DDBJ whole genome shotgun (WGS) entry which is preliminary data.</text>
</comment>
<dbReference type="GO" id="GO:0004674">
    <property type="term" value="F:protein serine/threonine kinase activity"/>
    <property type="evidence" value="ECO:0007669"/>
    <property type="project" value="UniProtKB-KW"/>
</dbReference>
<keyword evidence="5" id="KW-0418">Kinase</keyword>
<keyword evidence="9" id="KW-1185">Reference proteome</keyword>
<dbReference type="PANTHER" id="PTHR11909">
    <property type="entry name" value="CASEIN KINASE-RELATED"/>
    <property type="match status" value="1"/>
</dbReference>
<dbReference type="InterPro" id="IPR017441">
    <property type="entry name" value="Protein_kinase_ATP_BS"/>
</dbReference>
<evidence type="ECO:0000313" key="8">
    <source>
        <dbReference type="EMBL" id="GMT04136.1"/>
    </source>
</evidence>
<evidence type="ECO:0000256" key="5">
    <source>
        <dbReference type="RuleBase" id="RU000304"/>
    </source>
</evidence>
<dbReference type="SUPFAM" id="SSF56112">
    <property type="entry name" value="Protein kinase-like (PK-like)"/>
    <property type="match status" value="1"/>
</dbReference>
<evidence type="ECO:0000256" key="1">
    <source>
        <dbReference type="ARBA" id="ARBA00012513"/>
    </source>
</evidence>
<dbReference type="Gene3D" id="1.10.510.10">
    <property type="entry name" value="Transferase(Phosphotransferase) domain 1"/>
    <property type="match status" value="1"/>
</dbReference>
<dbReference type="PROSITE" id="PS00108">
    <property type="entry name" value="PROTEIN_KINASE_ST"/>
    <property type="match status" value="1"/>
</dbReference>
<comment type="similarity">
    <text evidence="5">Belongs to the protein kinase superfamily.</text>
</comment>
<keyword evidence="5" id="KW-0808">Transferase</keyword>
<organism evidence="8 9">
    <name type="scientific">Pristionchus entomophagus</name>
    <dbReference type="NCBI Taxonomy" id="358040"/>
    <lineage>
        <taxon>Eukaryota</taxon>
        <taxon>Metazoa</taxon>
        <taxon>Ecdysozoa</taxon>
        <taxon>Nematoda</taxon>
        <taxon>Chromadorea</taxon>
        <taxon>Rhabditida</taxon>
        <taxon>Rhabditina</taxon>
        <taxon>Diplogasteromorpha</taxon>
        <taxon>Diplogasteroidea</taxon>
        <taxon>Neodiplogasteridae</taxon>
        <taxon>Pristionchus</taxon>
    </lineage>
</organism>
<dbReference type="EC" id="2.7.11.1" evidence="1"/>
<name>A0AAV5UB64_9BILA</name>
<evidence type="ECO:0000256" key="4">
    <source>
        <dbReference type="PROSITE-ProRule" id="PRU10141"/>
    </source>
</evidence>
<dbReference type="SMART" id="SM00220">
    <property type="entry name" value="S_TKc"/>
    <property type="match status" value="1"/>
</dbReference>
<gene>
    <name evidence="8" type="ORF">PENTCL1PPCAC_26310</name>
</gene>
<dbReference type="InterPro" id="IPR011009">
    <property type="entry name" value="Kinase-like_dom_sf"/>
</dbReference>
<accession>A0AAV5UB64</accession>
<dbReference type="InterPro" id="IPR050235">
    <property type="entry name" value="CK1_Ser-Thr_kinase"/>
</dbReference>
<dbReference type="Proteomes" id="UP001432027">
    <property type="component" value="Unassembled WGS sequence"/>
</dbReference>